<comment type="caution">
    <text evidence="1">The sequence shown here is derived from an EMBL/GenBank/DDBJ whole genome shotgun (WGS) entry which is preliminary data.</text>
</comment>
<evidence type="ECO:0000313" key="1">
    <source>
        <dbReference type="EMBL" id="GAG57911.1"/>
    </source>
</evidence>
<dbReference type="AlphaFoldDB" id="X1ACV7"/>
<feature type="non-terminal residue" evidence="1">
    <location>
        <position position="1"/>
    </location>
</feature>
<proteinExistence type="predicted"/>
<organism evidence="1">
    <name type="scientific">marine sediment metagenome</name>
    <dbReference type="NCBI Taxonomy" id="412755"/>
    <lineage>
        <taxon>unclassified sequences</taxon>
        <taxon>metagenomes</taxon>
        <taxon>ecological metagenomes</taxon>
    </lineage>
</organism>
<sequence length="36" mass="4205">KHIILQSTDLEHLSILVNETDDFSIIGKVDWVIHKF</sequence>
<dbReference type="EMBL" id="BART01002196">
    <property type="protein sequence ID" value="GAG57911.1"/>
    <property type="molecule type" value="Genomic_DNA"/>
</dbReference>
<reference evidence="1" key="1">
    <citation type="journal article" date="2014" name="Front. Microbiol.">
        <title>High frequency of phylogenetically diverse reductive dehalogenase-homologous genes in deep subseafloor sedimentary metagenomes.</title>
        <authorList>
            <person name="Kawai M."/>
            <person name="Futagami T."/>
            <person name="Toyoda A."/>
            <person name="Takaki Y."/>
            <person name="Nishi S."/>
            <person name="Hori S."/>
            <person name="Arai W."/>
            <person name="Tsubouchi T."/>
            <person name="Morono Y."/>
            <person name="Uchiyama I."/>
            <person name="Ito T."/>
            <person name="Fujiyama A."/>
            <person name="Inagaki F."/>
            <person name="Takami H."/>
        </authorList>
    </citation>
    <scope>NUCLEOTIDE SEQUENCE</scope>
    <source>
        <strain evidence="1">Expedition CK06-06</strain>
    </source>
</reference>
<protein>
    <submittedName>
        <fullName evidence="1">Uncharacterized protein</fullName>
    </submittedName>
</protein>
<gene>
    <name evidence="1" type="ORF">S01H4_06910</name>
</gene>
<name>X1ACV7_9ZZZZ</name>
<accession>X1ACV7</accession>